<dbReference type="EMBL" id="MZGX01000012">
    <property type="protein sequence ID" value="OPX43981.1"/>
    <property type="molecule type" value="Genomic_DNA"/>
</dbReference>
<dbReference type="RefSeq" id="WP_080064448.1">
    <property type="nucleotide sequence ID" value="NZ_MZGX01000012.1"/>
</dbReference>
<dbReference type="Proteomes" id="UP000191554">
    <property type="component" value="Unassembled WGS sequence"/>
</dbReference>
<sequence length="174" mass="19716">MNKKIVLMLFVLISLLMLSSCNKIGFDSGGGIAVSEEKKADMRMEQIVSALKGKDKKALKSLFSKKALDESNDFDRGTDLLFNFIQGDIESWVLEDGWSSDESIDGGESSLMIRFSFDLKTDKESYNFFIIDYNTDNINTDNNGVYMLEVSKSSYNGEWEPWQKRMRAGISIVK</sequence>
<keyword evidence="2" id="KW-1185">Reference proteome</keyword>
<reference evidence="1 2" key="1">
    <citation type="submission" date="2017-03" db="EMBL/GenBank/DDBJ databases">
        <title>Genome sequence of Clostridium hungatei DSM 14427.</title>
        <authorList>
            <person name="Poehlein A."/>
            <person name="Daniel R."/>
        </authorList>
    </citation>
    <scope>NUCLEOTIDE SEQUENCE [LARGE SCALE GENOMIC DNA]</scope>
    <source>
        <strain evidence="1 2">DSM 14427</strain>
    </source>
</reference>
<organism evidence="1 2">
    <name type="scientific">Ruminiclostridium hungatei</name>
    <name type="common">Clostridium hungatei</name>
    <dbReference type="NCBI Taxonomy" id="48256"/>
    <lineage>
        <taxon>Bacteria</taxon>
        <taxon>Bacillati</taxon>
        <taxon>Bacillota</taxon>
        <taxon>Clostridia</taxon>
        <taxon>Eubacteriales</taxon>
        <taxon>Oscillospiraceae</taxon>
        <taxon>Ruminiclostridium</taxon>
    </lineage>
</organism>
<comment type="caution">
    <text evidence="1">The sequence shown here is derived from an EMBL/GenBank/DDBJ whole genome shotgun (WGS) entry which is preliminary data.</text>
</comment>
<evidence type="ECO:0000313" key="1">
    <source>
        <dbReference type="EMBL" id="OPX43981.1"/>
    </source>
</evidence>
<proteinExistence type="predicted"/>
<gene>
    <name evidence="1" type="ORF">CLHUN_20060</name>
</gene>
<dbReference type="Gene3D" id="3.10.450.50">
    <property type="match status" value="1"/>
</dbReference>
<name>A0A1V4SL79_RUMHU</name>
<dbReference type="OrthoDB" id="2071028at2"/>
<protein>
    <recommendedName>
        <fullName evidence="3">DUF5104 domain-containing protein</fullName>
    </recommendedName>
</protein>
<dbReference type="InterPro" id="IPR031344">
    <property type="entry name" value="DUF5104"/>
</dbReference>
<evidence type="ECO:0008006" key="3">
    <source>
        <dbReference type="Google" id="ProtNLM"/>
    </source>
</evidence>
<dbReference type="Pfam" id="PF17117">
    <property type="entry name" value="DUF5104"/>
    <property type="match status" value="1"/>
</dbReference>
<accession>A0A1V4SL79</accession>
<evidence type="ECO:0000313" key="2">
    <source>
        <dbReference type="Proteomes" id="UP000191554"/>
    </source>
</evidence>
<dbReference type="AlphaFoldDB" id="A0A1V4SL79"/>
<dbReference type="PROSITE" id="PS51257">
    <property type="entry name" value="PROKAR_LIPOPROTEIN"/>
    <property type="match status" value="1"/>
</dbReference>